<dbReference type="Proteomes" id="UP000271678">
    <property type="component" value="Unassembled WGS sequence"/>
</dbReference>
<dbReference type="EMBL" id="RJJQ01000002">
    <property type="protein sequence ID" value="RNI24904.1"/>
    <property type="molecule type" value="Genomic_DNA"/>
</dbReference>
<accession>A0A3M9MHD2</accession>
<dbReference type="Pfam" id="PF06224">
    <property type="entry name" value="AlkZ-like"/>
    <property type="match status" value="1"/>
</dbReference>
<proteinExistence type="predicted"/>
<dbReference type="InterPro" id="IPR009351">
    <property type="entry name" value="AlkZ-like"/>
</dbReference>
<comment type="caution">
    <text evidence="1">The sequence shown here is derived from an EMBL/GenBank/DDBJ whole genome shotgun (WGS) entry which is preliminary data.</text>
</comment>
<keyword evidence="2" id="KW-1185">Reference proteome</keyword>
<gene>
    <name evidence="1" type="ORF">EFY87_04275</name>
</gene>
<protein>
    <submittedName>
        <fullName evidence="1">Winged helix-turn-helix domain-containing protein</fullName>
    </submittedName>
</protein>
<evidence type="ECO:0000313" key="1">
    <source>
        <dbReference type="EMBL" id="RNI24904.1"/>
    </source>
</evidence>
<name>A0A3M9MHD2_9MICO</name>
<sequence>MSQAAAIVRWVTRRPVELSRAEARRIAVRAQLLSAPRPADLLEMVRSLGSVQVDLTSVVAPSPELVYWSRLGPAYQLAGLDELCERREVLELRGRIMAADDIALYRAELAEWGEHPRVEWQESHAEWVEANDLCRRDILDRLADESPLPAAAFDDTCEVSWRSSGWTNNQNVVRLIDFMESRGEVAVAGRGARGERLWDLAERVYPQTATVPLDDALRERSRRALHALGIMRPKVHDLAGIARREIEPPGIPAVIEGVRGRWCVDPAQLGQPFRGRAALLSPLDQLVFDRKRMHDIFEFDYQLEMYRPKAKRRWGYYALPILSGDRLVGKLDATADRGRDRLVIHAIHEDENFPTSFRAALDREIRSLAKLLDLTIERA</sequence>
<dbReference type="AlphaFoldDB" id="A0A3M9MHD2"/>
<reference evidence="1 2" key="1">
    <citation type="submission" date="2018-11" db="EMBL/GenBank/DDBJ databases">
        <title>Draft genome of Simplicispira Flexivirga sp. BO-16.</title>
        <authorList>
            <person name="Im W.T."/>
        </authorList>
    </citation>
    <scope>NUCLEOTIDE SEQUENCE [LARGE SCALE GENOMIC DNA]</scope>
    <source>
        <strain evidence="1 2">BO-16</strain>
    </source>
</reference>
<organism evidence="1 2">
    <name type="scientific">Flexivirga caeni</name>
    <dbReference type="NCBI Taxonomy" id="2294115"/>
    <lineage>
        <taxon>Bacteria</taxon>
        <taxon>Bacillati</taxon>
        <taxon>Actinomycetota</taxon>
        <taxon>Actinomycetes</taxon>
        <taxon>Micrococcales</taxon>
        <taxon>Dermacoccaceae</taxon>
        <taxon>Flexivirga</taxon>
    </lineage>
</organism>
<dbReference type="OrthoDB" id="9787207at2"/>
<evidence type="ECO:0000313" key="2">
    <source>
        <dbReference type="Proteomes" id="UP000271678"/>
    </source>
</evidence>
<dbReference type="PANTHER" id="PTHR30528:SF0">
    <property type="entry name" value="CYTOPLASMIC PROTEIN"/>
    <property type="match status" value="1"/>
</dbReference>
<dbReference type="PANTHER" id="PTHR30528">
    <property type="entry name" value="CYTOPLASMIC PROTEIN"/>
    <property type="match status" value="1"/>
</dbReference>